<feature type="chain" id="PRO_5030004913" description="DUF4347 domain-containing protein" evidence="1">
    <location>
        <begin position="20"/>
        <end position="803"/>
    </location>
</feature>
<evidence type="ECO:0000256" key="1">
    <source>
        <dbReference type="SAM" id="SignalP"/>
    </source>
</evidence>
<dbReference type="InterPro" id="IPR035234">
    <property type="entry name" value="IgGFc-bd_N"/>
</dbReference>
<dbReference type="STRING" id="266749.SAMN05421876_11716"/>
<comment type="caution">
    <text evidence="4">The sequence shown here is derived from an EMBL/GenBank/DDBJ whole genome shotgun (WGS) entry which is preliminary data.</text>
</comment>
<dbReference type="OrthoDB" id="9805017at2"/>
<evidence type="ECO:0000259" key="2">
    <source>
        <dbReference type="Pfam" id="PF14252"/>
    </source>
</evidence>
<dbReference type="Pfam" id="PF14252">
    <property type="entry name" value="DUF4347"/>
    <property type="match status" value="1"/>
</dbReference>
<evidence type="ECO:0000259" key="3">
    <source>
        <dbReference type="Pfam" id="PF17517"/>
    </source>
</evidence>
<evidence type="ECO:0008006" key="6">
    <source>
        <dbReference type="Google" id="ProtNLM"/>
    </source>
</evidence>
<organism evidence="4 5">
    <name type="scientific">Kaistella jeonii</name>
    <dbReference type="NCBI Taxonomy" id="266749"/>
    <lineage>
        <taxon>Bacteria</taxon>
        <taxon>Pseudomonadati</taxon>
        <taxon>Bacteroidota</taxon>
        <taxon>Flavobacteriia</taxon>
        <taxon>Flavobacteriales</taxon>
        <taxon>Weeksellaceae</taxon>
        <taxon>Chryseobacterium group</taxon>
        <taxon>Kaistella</taxon>
    </lineage>
</organism>
<evidence type="ECO:0000313" key="5">
    <source>
        <dbReference type="Proteomes" id="UP000031473"/>
    </source>
</evidence>
<feature type="domain" description="IgGFc-binding protein N-terminal" evidence="3">
    <location>
        <begin position="291"/>
        <end position="607"/>
    </location>
</feature>
<dbReference type="InterPro" id="IPR013783">
    <property type="entry name" value="Ig-like_fold"/>
</dbReference>
<gene>
    <name evidence="4" type="ORF">OA86_14300</name>
</gene>
<keyword evidence="5" id="KW-1185">Reference proteome</keyword>
<accession>A0A0C1F1Z8</accession>
<name>A0A0C1F1Z8_9FLAO</name>
<dbReference type="InterPro" id="IPR025592">
    <property type="entry name" value="DUF4347"/>
</dbReference>
<evidence type="ECO:0000313" key="4">
    <source>
        <dbReference type="EMBL" id="KIA85988.1"/>
    </source>
</evidence>
<dbReference type="Gene3D" id="2.60.40.10">
    <property type="entry name" value="Immunoglobulins"/>
    <property type="match status" value="1"/>
</dbReference>
<proteinExistence type="predicted"/>
<feature type="signal peptide" evidence="1">
    <location>
        <begin position="1"/>
        <end position="19"/>
    </location>
</feature>
<feature type="domain" description="DUF4347" evidence="2">
    <location>
        <begin position="16"/>
        <end position="135"/>
    </location>
</feature>
<keyword evidence="1" id="KW-0732">Signal</keyword>
<dbReference type="AlphaFoldDB" id="A0A0C1F1Z8"/>
<dbReference type="Pfam" id="PF17517">
    <property type="entry name" value="IgGFc_binding"/>
    <property type="match status" value="1"/>
</dbReference>
<sequence>MNKKLFLFLAILCQLLFSAKNKTTESIYIDSSVSGLTIPTQNANQQFYQLFSHGRSGELFIENHWMNVNEIAERFKNELKNKKELYIYGCNFGGGKKGRAAIKYLEDYLNIQVNASTNITGESGDWKLEIGKGKNGLKLPNFKGNLQLDKTHYLNPLLAGSYNNTTSIQEEFIYLSTPSATNITVQMNYASGTGSPRISIYDLTAGTTTYTSTGVITLKNANPVRLQFVGAAPTNTIITPGTTPTTVPTNTGGTIISGNSTGLKFTSSDNFYVNYRARSTAQAGSMLAKGLGALGTEFRWGGSPNVAATTIADIGNMLSVMATEDNTKIVIDNIKTGTKFIDGLGGITLTGPTINKTLQKGDSFILYAPVTVGSLTIQDTGWLGAKIISDKNIAVAVGGLMQQGISGTNRDIGFDQLVPVNRLGLEYIVMQGNGNTAAPENIIIVSTVDNTKIYLKNGFPTVYATLVNAGDYVVIPANTTPFDDKRNMFVRVSRPAYVFHKIYGKDQGNTNSLMFIPPLSCFGEKVVDLIPASRDIGSTTYTDTEISVLAATAAGAPTVTENGTALSAYTINGGGNVLGNVNWTSYRYKLTLPNSKVKVSSTGTVQAELFGASGDAGFGGYFSGFGDTPSYLLTIASPYGYLCPDTGVISVAAGLGTYQWFRNDVPISGATTNTYTLNGVGDSVIATYYVTVKFPGGCSINSNEVTSDECPCTKAGSTLAPTSFTKMGISIRDKRSTANWPKDIPNGFIAMEANNKGFVITRIASPETAISNPILGMLVYDTTKDCLKLYNGTSWNCIKPTCN</sequence>
<protein>
    <recommendedName>
        <fullName evidence="6">DUF4347 domain-containing protein</fullName>
    </recommendedName>
</protein>
<dbReference type="EMBL" id="JSYL01000016">
    <property type="protein sequence ID" value="KIA85988.1"/>
    <property type="molecule type" value="Genomic_DNA"/>
</dbReference>
<reference evidence="4 5" key="1">
    <citation type="submission" date="2014-10" db="EMBL/GenBank/DDBJ databases">
        <title>Kaistella jeonii genome.</title>
        <authorList>
            <person name="Clayton J.T."/>
            <person name="Newman J.D."/>
        </authorList>
    </citation>
    <scope>NUCLEOTIDE SEQUENCE [LARGE SCALE GENOMIC DNA]</scope>
    <source>
        <strain evidence="4 5">DSM 17048</strain>
    </source>
</reference>
<dbReference type="Proteomes" id="UP000031473">
    <property type="component" value="Unassembled WGS sequence"/>
</dbReference>